<feature type="compositionally biased region" description="Basic and acidic residues" evidence="1">
    <location>
        <begin position="743"/>
        <end position="789"/>
    </location>
</feature>
<feature type="compositionally biased region" description="Pro residues" evidence="1">
    <location>
        <begin position="672"/>
        <end position="681"/>
    </location>
</feature>
<feature type="compositionally biased region" description="Pro residues" evidence="1">
    <location>
        <begin position="339"/>
        <end position="355"/>
    </location>
</feature>
<feature type="compositionally biased region" description="Low complexity" evidence="1">
    <location>
        <begin position="641"/>
        <end position="661"/>
    </location>
</feature>
<reference evidence="2 3" key="1">
    <citation type="journal article" date="2019" name="Nat. Ecol. Evol.">
        <title>Megaphylogeny resolves global patterns of mushroom evolution.</title>
        <authorList>
            <person name="Varga T."/>
            <person name="Krizsan K."/>
            <person name="Foldi C."/>
            <person name="Dima B."/>
            <person name="Sanchez-Garcia M."/>
            <person name="Sanchez-Ramirez S."/>
            <person name="Szollosi G.J."/>
            <person name="Szarkandi J.G."/>
            <person name="Papp V."/>
            <person name="Albert L."/>
            <person name="Andreopoulos W."/>
            <person name="Angelini C."/>
            <person name="Antonin V."/>
            <person name="Barry K.W."/>
            <person name="Bougher N.L."/>
            <person name="Buchanan P."/>
            <person name="Buyck B."/>
            <person name="Bense V."/>
            <person name="Catcheside P."/>
            <person name="Chovatia M."/>
            <person name="Cooper J."/>
            <person name="Damon W."/>
            <person name="Desjardin D."/>
            <person name="Finy P."/>
            <person name="Geml J."/>
            <person name="Haridas S."/>
            <person name="Hughes K."/>
            <person name="Justo A."/>
            <person name="Karasinski D."/>
            <person name="Kautmanova I."/>
            <person name="Kiss B."/>
            <person name="Kocsube S."/>
            <person name="Kotiranta H."/>
            <person name="LaButti K.M."/>
            <person name="Lechner B.E."/>
            <person name="Liimatainen K."/>
            <person name="Lipzen A."/>
            <person name="Lukacs Z."/>
            <person name="Mihaltcheva S."/>
            <person name="Morgado L.N."/>
            <person name="Niskanen T."/>
            <person name="Noordeloos M.E."/>
            <person name="Ohm R.A."/>
            <person name="Ortiz-Santana B."/>
            <person name="Ovrebo C."/>
            <person name="Racz N."/>
            <person name="Riley R."/>
            <person name="Savchenko A."/>
            <person name="Shiryaev A."/>
            <person name="Soop K."/>
            <person name="Spirin V."/>
            <person name="Szebenyi C."/>
            <person name="Tomsovsky M."/>
            <person name="Tulloss R.E."/>
            <person name="Uehling J."/>
            <person name="Grigoriev I.V."/>
            <person name="Vagvolgyi C."/>
            <person name="Papp T."/>
            <person name="Martin F.M."/>
            <person name="Miettinen O."/>
            <person name="Hibbett D.S."/>
            <person name="Nagy L.G."/>
        </authorList>
    </citation>
    <scope>NUCLEOTIDE SEQUENCE [LARGE SCALE GENOMIC DNA]</scope>
    <source>
        <strain evidence="2 3">HHB13444</strain>
    </source>
</reference>
<feature type="compositionally biased region" description="Low complexity" evidence="1">
    <location>
        <begin position="211"/>
        <end position="227"/>
    </location>
</feature>
<dbReference type="EMBL" id="ML211213">
    <property type="protein sequence ID" value="TFK86147.1"/>
    <property type="molecule type" value="Genomic_DNA"/>
</dbReference>
<dbReference type="InParanoid" id="A0A5C3PB30"/>
<feature type="region of interest" description="Disordered" evidence="1">
    <location>
        <begin position="406"/>
        <end position="832"/>
    </location>
</feature>
<keyword evidence="3" id="KW-1185">Reference proteome</keyword>
<proteinExistence type="predicted"/>
<feature type="region of interest" description="Disordered" evidence="1">
    <location>
        <begin position="59"/>
        <end position="105"/>
    </location>
</feature>
<feature type="compositionally biased region" description="Polar residues" evidence="1">
    <location>
        <begin position="438"/>
        <end position="458"/>
    </location>
</feature>
<feature type="compositionally biased region" description="Basic and acidic residues" evidence="1">
    <location>
        <begin position="298"/>
        <end position="313"/>
    </location>
</feature>
<organism evidence="2 3">
    <name type="scientific">Polyporus arcularius HHB13444</name>
    <dbReference type="NCBI Taxonomy" id="1314778"/>
    <lineage>
        <taxon>Eukaryota</taxon>
        <taxon>Fungi</taxon>
        <taxon>Dikarya</taxon>
        <taxon>Basidiomycota</taxon>
        <taxon>Agaricomycotina</taxon>
        <taxon>Agaricomycetes</taxon>
        <taxon>Polyporales</taxon>
        <taxon>Polyporaceae</taxon>
        <taxon>Polyporus</taxon>
    </lineage>
</organism>
<dbReference type="STRING" id="1314778.A0A5C3PB30"/>
<gene>
    <name evidence="2" type="ORF">K466DRAFT_566152</name>
</gene>
<evidence type="ECO:0000313" key="3">
    <source>
        <dbReference type="Proteomes" id="UP000308197"/>
    </source>
</evidence>
<sequence>MNPYFYPHDDPRQQRLSLPPHLQPFQHLPPGFAPYPLPHPFSPFPLSYPLPGAPFPGQHPHFMTQQQQQFMPQQQPYPPLDRPVPQSLLNDPAFSPDPRSNPLFFSMNDREEIYPASVADSLSDYAPTVADDESEVDHSQLPPRMRILGPEPPLRGHARAQSTPYASTTSLPQQNLSRSSSARVIPVPPPTSRPSTPGSHLRKRSPDEPRAIAAAPSPVYASASLAAQDMWQPPPPYSDSDTESSSSSNPQTPAVTPHSSSSHLPRDSRQSTAPPLPEKRSQSHQQPEPIASSASRQAAEHSEKGGKVKRPEVVLRPPINARNASAPELHQPPRAVDVPPRPSTVPIPAEAAPPQPRRRSSKNPSIATAPRDLDRIDELDESDPLGFAWHHDGPYEAIAKATPALYPDAATQKRAQPPKRKPVQPHDVSLGVTPGQIFPSNSQYQPQSAGHSVQQQLDPNALPPKPPAENFPVGSPPMSPLALPVQRRVPPTGPSPPTPDQYNNVHLSTMNPTSAARPAAFTEQPSRMRQQPQAQQAPPAPPPPQRSSQRSSPPIPIEASQPSPPLRNPYSPVESSFRDQRPSRRNSPPSDSRPLSTAQPHANLPPSNVVPRPDIALPPPNRHDKPASLLPSYLPKKLVMPAPLQQSAQQNQQLQPGQAHLEILAQRHGPSVTPPRPPPSSAPSTTSVQPQPQYQHPSARAQDIPMNQGPKVLRKRHTVGAPQPEVPPAPSNATAAMFAARVRFAEPPKEETKEERKKREKEEARRQKEQAKLEKEEAKREKERAKAMPREIPLQGMFKPDYAKEAELAREREMAARMSSSKTAGRKLSKRR</sequence>
<feature type="compositionally biased region" description="Low complexity" evidence="1">
    <location>
        <begin position="243"/>
        <end position="253"/>
    </location>
</feature>
<feature type="compositionally biased region" description="Pro residues" evidence="1">
    <location>
        <begin position="461"/>
        <end position="479"/>
    </location>
</feature>
<feature type="region of interest" description="Disordered" evidence="1">
    <location>
        <begin position="128"/>
        <end position="379"/>
    </location>
</feature>
<evidence type="ECO:0000256" key="1">
    <source>
        <dbReference type="SAM" id="MobiDB-lite"/>
    </source>
</evidence>
<feature type="compositionally biased region" description="Low complexity" evidence="1">
    <location>
        <begin position="59"/>
        <end position="74"/>
    </location>
</feature>
<feature type="compositionally biased region" description="Basic and acidic residues" evidence="1">
    <location>
        <begin position="801"/>
        <end position="815"/>
    </location>
</feature>
<feature type="compositionally biased region" description="Polar residues" evidence="1">
    <location>
        <begin position="500"/>
        <end position="514"/>
    </location>
</feature>
<accession>A0A5C3PB30</accession>
<feature type="compositionally biased region" description="Low complexity" evidence="1">
    <location>
        <begin position="524"/>
        <end position="537"/>
    </location>
</feature>
<feature type="compositionally biased region" description="Polar residues" evidence="1">
    <location>
        <begin position="160"/>
        <end position="182"/>
    </location>
</feature>
<protein>
    <submittedName>
        <fullName evidence="2">Uncharacterized protein</fullName>
    </submittedName>
</protein>
<name>A0A5C3PB30_9APHY</name>
<feature type="compositionally biased region" description="Low complexity" evidence="1">
    <location>
        <begin position="585"/>
        <end position="594"/>
    </location>
</feature>
<feature type="compositionally biased region" description="Low complexity" evidence="1">
    <location>
        <begin position="682"/>
        <end position="693"/>
    </location>
</feature>
<dbReference type="AlphaFoldDB" id="A0A5C3PB30"/>
<dbReference type="Proteomes" id="UP000308197">
    <property type="component" value="Unassembled WGS sequence"/>
</dbReference>
<evidence type="ECO:0000313" key="2">
    <source>
        <dbReference type="EMBL" id="TFK86147.1"/>
    </source>
</evidence>